<keyword evidence="5 6" id="KW-0472">Membrane</keyword>
<evidence type="ECO:0000313" key="9">
    <source>
        <dbReference type="Proteomes" id="UP000095431"/>
    </source>
</evidence>
<feature type="transmembrane region" description="Helical" evidence="6">
    <location>
        <begin position="18"/>
        <end position="39"/>
    </location>
</feature>
<evidence type="ECO:0000259" key="7">
    <source>
        <dbReference type="Pfam" id="PF02687"/>
    </source>
</evidence>
<dbReference type="GO" id="GO:0005886">
    <property type="term" value="C:plasma membrane"/>
    <property type="evidence" value="ECO:0007669"/>
    <property type="project" value="UniProtKB-SubCell"/>
</dbReference>
<feature type="transmembrane region" description="Helical" evidence="6">
    <location>
        <begin position="59"/>
        <end position="78"/>
    </location>
</feature>
<feature type="transmembrane region" description="Helical" evidence="6">
    <location>
        <begin position="106"/>
        <end position="129"/>
    </location>
</feature>
<dbReference type="EMBL" id="CYZN01000039">
    <property type="protein sequence ID" value="CUO68857.1"/>
    <property type="molecule type" value="Genomic_DNA"/>
</dbReference>
<feature type="transmembrane region" description="Helical" evidence="6">
    <location>
        <begin position="611"/>
        <end position="637"/>
    </location>
</feature>
<name>A0A174H614_9FIRM</name>
<feature type="transmembrane region" description="Helical" evidence="6">
    <location>
        <begin position="310"/>
        <end position="331"/>
    </location>
</feature>
<dbReference type="InterPro" id="IPR003838">
    <property type="entry name" value="ABC3_permease_C"/>
</dbReference>
<evidence type="ECO:0000256" key="3">
    <source>
        <dbReference type="ARBA" id="ARBA00022692"/>
    </source>
</evidence>
<protein>
    <submittedName>
        <fullName evidence="8">FtsX-like permease family</fullName>
    </submittedName>
</protein>
<keyword evidence="4 6" id="KW-1133">Transmembrane helix</keyword>
<gene>
    <name evidence="8" type="ORF">ERS852478_03580</name>
</gene>
<dbReference type="Proteomes" id="UP000095431">
    <property type="component" value="Unassembled WGS sequence"/>
</dbReference>
<organism evidence="8 9">
    <name type="scientific">Blautia wexlerae</name>
    <dbReference type="NCBI Taxonomy" id="418240"/>
    <lineage>
        <taxon>Bacteria</taxon>
        <taxon>Bacillati</taxon>
        <taxon>Bacillota</taxon>
        <taxon>Clostridia</taxon>
        <taxon>Lachnospirales</taxon>
        <taxon>Lachnospiraceae</taxon>
        <taxon>Blautia</taxon>
    </lineage>
</organism>
<evidence type="ECO:0000256" key="5">
    <source>
        <dbReference type="ARBA" id="ARBA00023136"/>
    </source>
</evidence>
<evidence type="ECO:0000256" key="1">
    <source>
        <dbReference type="ARBA" id="ARBA00004651"/>
    </source>
</evidence>
<reference evidence="8 9" key="1">
    <citation type="submission" date="2015-09" db="EMBL/GenBank/DDBJ databases">
        <authorList>
            <consortium name="Pathogen Informatics"/>
        </authorList>
    </citation>
    <scope>NUCLEOTIDE SEQUENCE [LARGE SCALE GENOMIC DNA]</scope>
    <source>
        <strain evidence="8 9">2789STDY5834863</strain>
    </source>
</reference>
<evidence type="ECO:0000256" key="6">
    <source>
        <dbReference type="SAM" id="Phobius"/>
    </source>
</evidence>
<feature type="transmembrane region" description="Helical" evidence="6">
    <location>
        <begin position="671"/>
        <end position="694"/>
    </location>
</feature>
<accession>A0A174H614</accession>
<feature type="domain" description="ABC3 transporter permease C-terminal" evidence="7">
    <location>
        <begin position="64"/>
        <end position="182"/>
    </location>
</feature>
<dbReference type="PROSITE" id="PS51257">
    <property type="entry name" value="PROKAR_LIPOPROTEIN"/>
    <property type="match status" value="1"/>
</dbReference>
<evidence type="ECO:0000256" key="2">
    <source>
        <dbReference type="ARBA" id="ARBA00022475"/>
    </source>
</evidence>
<dbReference type="PANTHER" id="PTHR46795:SF3">
    <property type="entry name" value="ABC TRANSPORTER PERMEASE"/>
    <property type="match status" value="1"/>
</dbReference>
<feature type="transmembrane region" description="Helical" evidence="6">
    <location>
        <begin position="149"/>
        <end position="172"/>
    </location>
</feature>
<evidence type="ECO:0000256" key="4">
    <source>
        <dbReference type="ARBA" id="ARBA00022989"/>
    </source>
</evidence>
<sequence>MMYAKLALENVKKSTKDYLIYIVTLTACISMFYAFLSISSNYYDPNIGAEFNLDILGDGIKYAILLITVLLMFLMQYVNHFMIQRRKREFAIQSIIGMEQSTIARLFFVESLIMGIFSLIVGIGLGGVFSQFITAMLLQMYHKPFEFSFMLFPDTIILTILFFCICFATVGLSQVRTIRKIKIIDMLNADRKNDILGTPHKWIYKLFPVNFVLYLLITFYNIRTLSYYFNGEFELVIKIWSAISIIVPILMLITHIRERFRRKEQNTVKQLFLIECIGLLELIILSILPVFKVYLAMPMDKGAFNVYMGFLFWCVVFGVSVFFVLFSNYLLVIKERQKYKEENLFFFGQLLSKLKSKTLSMTLICLTLTLSMALFFVTPLLVGWAQGFLEKRVPFDIQISSDYIGMQSGYIGIQSEKELPVTDYSFLDSFIEKNISVRDDCSFKTYFVNKTDFYNQLENSRKNASPITAISLSDYNHLLKMAGYDEISLRDHEFTTQWLSITPQDSISAYLEAHKSIKTDGGDLQLADISAHTVDLGEDFYNFQSVIYIVPDHICNKLTSANTFRYMMADKTISYDIAQELKSYFENSSLTDSLVTYNITMRTIEVNDNSAIIFIMQTGLTYSAIILFVTCFTILALQQLSDSGKYKYRFRVLRNMGVEEPHIRKLILKQLAVWFGVPVILALILSGAFLVFLFVGFHMQIAVYIGVQRLVQQLLIVLAILGVLLISYFISTWVLFNKSASA</sequence>
<feature type="transmembrane region" description="Helical" evidence="6">
    <location>
        <begin position="235"/>
        <end position="256"/>
    </location>
</feature>
<dbReference type="PANTHER" id="PTHR46795">
    <property type="entry name" value="ABC TRANSPORTER PERMEASE-RELATED-RELATED"/>
    <property type="match status" value="1"/>
</dbReference>
<keyword evidence="3 6" id="KW-0812">Transmembrane</keyword>
<feature type="transmembrane region" description="Helical" evidence="6">
    <location>
        <begin position="202"/>
        <end position="223"/>
    </location>
</feature>
<dbReference type="Pfam" id="PF02687">
    <property type="entry name" value="FtsX"/>
    <property type="match status" value="1"/>
</dbReference>
<dbReference type="InterPro" id="IPR052536">
    <property type="entry name" value="ABC-4_Integral_Memb_Prot"/>
</dbReference>
<proteinExistence type="predicted"/>
<dbReference type="RefSeq" id="WP_173703641.1">
    <property type="nucleotide sequence ID" value="NZ_BTHH01000041.1"/>
</dbReference>
<feature type="transmembrane region" description="Helical" evidence="6">
    <location>
        <begin position="268"/>
        <end position="290"/>
    </location>
</feature>
<feature type="transmembrane region" description="Helical" evidence="6">
    <location>
        <begin position="363"/>
        <end position="385"/>
    </location>
</feature>
<comment type="subcellular location">
    <subcellularLocation>
        <location evidence="1">Cell membrane</location>
        <topology evidence="1">Multi-pass membrane protein</topology>
    </subcellularLocation>
</comment>
<evidence type="ECO:0000313" key="8">
    <source>
        <dbReference type="EMBL" id="CUO68857.1"/>
    </source>
</evidence>
<feature type="transmembrane region" description="Helical" evidence="6">
    <location>
        <begin position="714"/>
        <end position="736"/>
    </location>
</feature>
<dbReference type="AlphaFoldDB" id="A0A174H614"/>
<keyword evidence="2" id="KW-1003">Cell membrane</keyword>